<accession>X0WL08</accession>
<gene>
    <name evidence="1" type="ORF">S01H1_49806</name>
</gene>
<dbReference type="GO" id="GO:0070004">
    <property type="term" value="F:cysteine-type exopeptidase activity"/>
    <property type="evidence" value="ECO:0007669"/>
    <property type="project" value="InterPro"/>
</dbReference>
<evidence type="ECO:0008006" key="2">
    <source>
        <dbReference type="Google" id="ProtNLM"/>
    </source>
</evidence>
<comment type="caution">
    <text evidence="1">The sequence shown here is derived from an EMBL/GenBank/DDBJ whole genome shotgun (WGS) entry which is preliminary data.</text>
</comment>
<feature type="non-terminal residue" evidence="1">
    <location>
        <position position="1"/>
    </location>
</feature>
<dbReference type="Pfam" id="PF03577">
    <property type="entry name" value="Peptidase_C69"/>
    <property type="match status" value="1"/>
</dbReference>
<dbReference type="PANTHER" id="PTHR12994">
    <property type="entry name" value="SECERNIN"/>
    <property type="match status" value="1"/>
</dbReference>
<dbReference type="GO" id="GO:0016805">
    <property type="term" value="F:dipeptidase activity"/>
    <property type="evidence" value="ECO:0007669"/>
    <property type="project" value="InterPro"/>
</dbReference>
<reference evidence="1" key="1">
    <citation type="journal article" date="2014" name="Front. Microbiol.">
        <title>High frequency of phylogenetically diverse reductive dehalogenase-homologous genes in deep subseafloor sedimentary metagenomes.</title>
        <authorList>
            <person name="Kawai M."/>
            <person name="Futagami T."/>
            <person name="Toyoda A."/>
            <person name="Takaki Y."/>
            <person name="Nishi S."/>
            <person name="Hori S."/>
            <person name="Arai W."/>
            <person name="Tsubouchi T."/>
            <person name="Morono Y."/>
            <person name="Uchiyama I."/>
            <person name="Ito T."/>
            <person name="Fujiyama A."/>
            <person name="Inagaki F."/>
            <person name="Takami H."/>
        </authorList>
    </citation>
    <scope>NUCLEOTIDE SEQUENCE</scope>
    <source>
        <strain evidence="1">Expedition CK06-06</strain>
    </source>
</reference>
<feature type="non-terminal residue" evidence="1">
    <location>
        <position position="261"/>
    </location>
</feature>
<evidence type="ECO:0000313" key="1">
    <source>
        <dbReference type="EMBL" id="GAG25183.1"/>
    </source>
</evidence>
<dbReference type="PANTHER" id="PTHR12994:SF17">
    <property type="entry name" value="LD30995P"/>
    <property type="match status" value="1"/>
</dbReference>
<dbReference type="EMBL" id="BARS01032060">
    <property type="protein sequence ID" value="GAG25183.1"/>
    <property type="molecule type" value="Genomic_DNA"/>
</dbReference>
<dbReference type="AlphaFoldDB" id="X0WL08"/>
<dbReference type="GO" id="GO:0006508">
    <property type="term" value="P:proteolysis"/>
    <property type="evidence" value="ECO:0007669"/>
    <property type="project" value="InterPro"/>
</dbReference>
<proteinExistence type="predicted"/>
<name>X0WL08_9ZZZZ</name>
<sequence>ANEHGVVIGNEAVFTREKPAPIGLTGMDLLRLALERSRTAKQTLEIIIDLLEEYGQGGNCGYRQKIYYMNTFLIADQEEAYVLETVKSWWAWKQVKDVWSISNIISLGKDYDACSPGLIENAIKKRYCKSEADFDFRKCYSDKIMTWGAKGTQREARSRNLLLQKKGTLATADFMAILRDHGGASEWAPDKSGGTICMHAADRLIRRSQSVCSLVGNIGKDRQFYYSTSAANPCMSPYHPIFLPDTVTPAGYLEGGAGYDA</sequence>
<protein>
    <recommendedName>
        <fullName evidence="2">Dipeptidase</fullName>
    </recommendedName>
</protein>
<dbReference type="InterPro" id="IPR005322">
    <property type="entry name" value="Peptidase_C69"/>
</dbReference>
<organism evidence="1">
    <name type="scientific">marine sediment metagenome</name>
    <dbReference type="NCBI Taxonomy" id="412755"/>
    <lineage>
        <taxon>unclassified sequences</taxon>
        <taxon>metagenomes</taxon>
        <taxon>ecological metagenomes</taxon>
    </lineage>
</organism>
<dbReference type="Gene3D" id="3.60.60.10">
    <property type="entry name" value="Penicillin V Acylase, Chain A"/>
    <property type="match status" value="1"/>
</dbReference>